<gene>
    <name evidence="3" type="primary">moeB</name>
    <name evidence="3" type="ORF">J0167_214</name>
</gene>
<dbReference type="PANTHER" id="PTHR10953">
    <property type="entry name" value="UBIQUITIN-ACTIVATING ENZYME E1"/>
    <property type="match status" value="1"/>
</dbReference>
<dbReference type="InterPro" id="IPR001763">
    <property type="entry name" value="Rhodanese-like_dom"/>
</dbReference>
<organism evidence="3">
    <name type="scientific">Helminthocladia australis</name>
    <dbReference type="NCBI Taxonomy" id="260093"/>
    <lineage>
        <taxon>Eukaryota</taxon>
        <taxon>Rhodophyta</taxon>
        <taxon>Florideophyceae</taxon>
        <taxon>Nemaliophycidae</taxon>
        <taxon>Nemaliales</taxon>
        <taxon>Liagoraceae</taxon>
        <taxon>Helminthocladia</taxon>
    </lineage>
</organism>
<keyword evidence="3" id="KW-0934">Plastid</keyword>
<dbReference type="FunFam" id="3.40.50.720:FF:000080">
    <property type="entry name" value="Thiazole biosynthesis adenylyltransferase ThiF"/>
    <property type="match status" value="1"/>
</dbReference>
<reference evidence="3" key="1">
    <citation type="submission" date="2016-10" db="EMBL/GenBank/DDBJ databases">
        <title>Chloroplast genomes as a tool to resolve red algal phylogenies: a case study in the Nemaliales.</title>
        <authorList>
            <person name="Costa J.F."/>
            <person name="Lin S.M."/>
            <person name="Macaya E.C."/>
            <person name="Fernandez-Garcia C."/>
            <person name="Verbruggen H."/>
        </authorList>
    </citation>
    <scope>NUCLEOTIDE SEQUENCE</scope>
    <source>
        <strain evidence="3">J.0167</strain>
    </source>
</reference>
<evidence type="ECO:0000256" key="1">
    <source>
        <dbReference type="ARBA" id="ARBA00009919"/>
    </source>
</evidence>
<comment type="similarity">
    <text evidence="1">Belongs to the HesA/MoeB/ThiF family.</text>
</comment>
<dbReference type="RefSeq" id="YP_009313790.1">
    <property type="nucleotide sequence ID" value="NC_031658.1"/>
</dbReference>
<dbReference type="InterPro" id="IPR000594">
    <property type="entry name" value="ThiF_NAD_FAD-bd"/>
</dbReference>
<sequence length="363" mass="41498">MNHKTQYITEDEYQVYARHIVMPEVQSVGQNRLKQGRILAIGAGGLGSSSLLYLASCGIGNIGIVDDDIIERSNLHRQILYKTSNIGSSKSFCAKENLKNLNPLCNVDVFNTQFHQNNAYNLVKNYDIILDNTDSYQTRWLISETCKKLHKIHVYGAISSFEGQVSVFNYQGGPSYHDLNPFKSIIENNPCNNRGVLGVLPGIIGLLQATEILKIILGLGNILSDQVITYNILEAKFKKLTLRQRYIKNIFKIKNKYSKRLEQNLFTQQIKTISLKNFHNFRNDIGEQIYLIDIRDEIEYSTSHLFSAIHIPLIKLKKQYNLEMLQTRCHHKIVVLYCSSLSRSYIASMLISAQNIKCFILNV</sequence>
<protein>
    <submittedName>
        <fullName evidence="3">Molybdopterin biosynthesis protein</fullName>
    </submittedName>
</protein>
<name>A0A1G4NTV8_9FLOR</name>
<dbReference type="Pfam" id="PF00581">
    <property type="entry name" value="Rhodanese"/>
    <property type="match status" value="1"/>
</dbReference>
<feature type="domain" description="Rhodanese" evidence="2">
    <location>
        <begin position="285"/>
        <end position="362"/>
    </location>
</feature>
<keyword evidence="3" id="KW-0150">Chloroplast</keyword>
<evidence type="ECO:0000313" key="3">
    <source>
        <dbReference type="EMBL" id="SCW22044.1"/>
    </source>
</evidence>
<proteinExistence type="inferred from homology"/>
<accession>A0A1G4NTV8</accession>
<dbReference type="Pfam" id="PF00899">
    <property type="entry name" value="ThiF"/>
    <property type="match status" value="1"/>
</dbReference>
<dbReference type="SUPFAM" id="SSF69572">
    <property type="entry name" value="Activating enzymes of the ubiquitin-like proteins"/>
    <property type="match status" value="1"/>
</dbReference>
<dbReference type="CDD" id="cd00158">
    <property type="entry name" value="RHOD"/>
    <property type="match status" value="1"/>
</dbReference>
<dbReference type="AlphaFoldDB" id="A0A1G4NTV8"/>
<dbReference type="CDD" id="cd00757">
    <property type="entry name" value="ThiF_MoeB_HesA_family"/>
    <property type="match status" value="1"/>
</dbReference>
<dbReference type="Gene3D" id="3.40.50.720">
    <property type="entry name" value="NAD(P)-binding Rossmann-like Domain"/>
    <property type="match status" value="1"/>
</dbReference>
<dbReference type="GO" id="GO:0008641">
    <property type="term" value="F:ubiquitin-like modifier activating enzyme activity"/>
    <property type="evidence" value="ECO:0007669"/>
    <property type="project" value="InterPro"/>
</dbReference>
<dbReference type="Gene3D" id="3.40.250.10">
    <property type="entry name" value="Rhodanese-like domain"/>
    <property type="match status" value="1"/>
</dbReference>
<dbReference type="SUPFAM" id="SSF52821">
    <property type="entry name" value="Rhodanese/Cell cycle control phosphatase"/>
    <property type="match status" value="1"/>
</dbReference>
<dbReference type="InterPro" id="IPR035985">
    <property type="entry name" value="Ubiquitin-activating_enz"/>
</dbReference>
<dbReference type="InterPro" id="IPR045886">
    <property type="entry name" value="ThiF/MoeB/HesA"/>
</dbReference>
<dbReference type="EMBL" id="LT622866">
    <property type="protein sequence ID" value="SCW22044.1"/>
    <property type="molecule type" value="Genomic_DNA"/>
</dbReference>
<geneLocation type="chloroplast" evidence="3"/>
<dbReference type="PROSITE" id="PS50206">
    <property type="entry name" value="RHODANESE_3"/>
    <property type="match status" value="1"/>
</dbReference>
<dbReference type="PANTHER" id="PTHR10953:SF102">
    <property type="entry name" value="ADENYLYLTRANSFERASE AND SULFURTRANSFERASE MOCS3"/>
    <property type="match status" value="1"/>
</dbReference>
<evidence type="ECO:0000259" key="2">
    <source>
        <dbReference type="PROSITE" id="PS50206"/>
    </source>
</evidence>
<dbReference type="GO" id="GO:0005829">
    <property type="term" value="C:cytosol"/>
    <property type="evidence" value="ECO:0007669"/>
    <property type="project" value="TreeGrafter"/>
</dbReference>
<dbReference type="GeneID" id="29998358"/>
<dbReference type="GO" id="GO:0008146">
    <property type="term" value="F:sulfotransferase activity"/>
    <property type="evidence" value="ECO:0007669"/>
    <property type="project" value="TreeGrafter"/>
</dbReference>
<dbReference type="InterPro" id="IPR036873">
    <property type="entry name" value="Rhodanese-like_dom_sf"/>
</dbReference>
<dbReference type="GO" id="GO:0016779">
    <property type="term" value="F:nucleotidyltransferase activity"/>
    <property type="evidence" value="ECO:0007669"/>
    <property type="project" value="TreeGrafter"/>
</dbReference>
<dbReference type="GO" id="GO:0004792">
    <property type="term" value="F:thiosulfate-cyanide sulfurtransferase activity"/>
    <property type="evidence" value="ECO:0007669"/>
    <property type="project" value="TreeGrafter"/>
</dbReference>
<reference evidence="3" key="2">
    <citation type="submission" date="2016-10" db="EMBL/GenBank/DDBJ databases">
        <authorList>
            <person name="de Groot N.N."/>
        </authorList>
    </citation>
    <scope>NUCLEOTIDE SEQUENCE</scope>
    <source>
        <strain evidence="3">J.0167</strain>
    </source>
</reference>